<name>B0D6B7_LACBS</name>
<dbReference type="Proteomes" id="UP000001194">
    <property type="component" value="Unassembled WGS sequence"/>
</dbReference>
<evidence type="ECO:0000256" key="1">
    <source>
        <dbReference type="SAM" id="MobiDB-lite"/>
    </source>
</evidence>
<evidence type="ECO:0000313" key="3">
    <source>
        <dbReference type="Proteomes" id="UP000001194"/>
    </source>
</evidence>
<proteinExistence type="predicted"/>
<feature type="compositionally biased region" description="Basic and acidic residues" evidence="1">
    <location>
        <begin position="33"/>
        <end position="42"/>
    </location>
</feature>
<keyword evidence="3" id="KW-1185">Reference proteome</keyword>
<reference evidence="2 3" key="1">
    <citation type="journal article" date="2008" name="Nature">
        <title>The genome of Laccaria bicolor provides insights into mycorrhizal symbiosis.</title>
        <authorList>
            <person name="Martin F."/>
            <person name="Aerts A."/>
            <person name="Ahren D."/>
            <person name="Brun A."/>
            <person name="Danchin E.G.J."/>
            <person name="Duchaussoy F."/>
            <person name="Gibon J."/>
            <person name="Kohler A."/>
            <person name="Lindquist E."/>
            <person name="Pereda V."/>
            <person name="Salamov A."/>
            <person name="Shapiro H.J."/>
            <person name="Wuyts J."/>
            <person name="Blaudez D."/>
            <person name="Buee M."/>
            <person name="Brokstein P."/>
            <person name="Canbaeck B."/>
            <person name="Cohen D."/>
            <person name="Courty P.E."/>
            <person name="Coutinho P.M."/>
            <person name="Delaruelle C."/>
            <person name="Detter J.C."/>
            <person name="Deveau A."/>
            <person name="DiFazio S."/>
            <person name="Duplessis S."/>
            <person name="Fraissinet-Tachet L."/>
            <person name="Lucic E."/>
            <person name="Frey-Klett P."/>
            <person name="Fourrey C."/>
            <person name="Feussner I."/>
            <person name="Gay G."/>
            <person name="Grimwood J."/>
            <person name="Hoegger P.J."/>
            <person name="Jain P."/>
            <person name="Kilaru S."/>
            <person name="Labbe J."/>
            <person name="Lin Y.C."/>
            <person name="Legue V."/>
            <person name="Le Tacon F."/>
            <person name="Marmeisse R."/>
            <person name="Melayah D."/>
            <person name="Montanini B."/>
            <person name="Muratet M."/>
            <person name="Nehls U."/>
            <person name="Niculita-Hirzel H."/>
            <person name="Oudot-Le Secq M.P."/>
            <person name="Peter M."/>
            <person name="Quesneville H."/>
            <person name="Rajashekar B."/>
            <person name="Reich M."/>
            <person name="Rouhier N."/>
            <person name="Schmutz J."/>
            <person name="Yin T."/>
            <person name="Chalot M."/>
            <person name="Henrissat B."/>
            <person name="Kuees U."/>
            <person name="Lucas S."/>
            <person name="Van de Peer Y."/>
            <person name="Podila G.K."/>
            <person name="Polle A."/>
            <person name="Pukkila P.J."/>
            <person name="Richardson P.M."/>
            <person name="Rouze P."/>
            <person name="Sanders I.R."/>
            <person name="Stajich J.E."/>
            <person name="Tunlid A."/>
            <person name="Tuskan G."/>
            <person name="Grigoriev I.V."/>
        </authorList>
    </citation>
    <scope>NUCLEOTIDE SEQUENCE [LARGE SCALE GENOMIC DNA]</scope>
    <source>
        <strain evidence="3">S238N-H82 / ATCC MYA-4686</strain>
    </source>
</reference>
<dbReference type="EMBL" id="DS547098">
    <property type="protein sequence ID" value="EDR09919.1"/>
    <property type="molecule type" value="Genomic_DNA"/>
</dbReference>
<evidence type="ECO:0000313" key="2">
    <source>
        <dbReference type="EMBL" id="EDR09919.1"/>
    </source>
</evidence>
<organism evidence="3">
    <name type="scientific">Laccaria bicolor (strain S238N-H82 / ATCC MYA-4686)</name>
    <name type="common">Bicoloured deceiver</name>
    <name type="synonym">Laccaria laccata var. bicolor</name>
    <dbReference type="NCBI Taxonomy" id="486041"/>
    <lineage>
        <taxon>Eukaryota</taxon>
        <taxon>Fungi</taxon>
        <taxon>Dikarya</taxon>
        <taxon>Basidiomycota</taxon>
        <taxon>Agaricomycotina</taxon>
        <taxon>Agaricomycetes</taxon>
        <taxon>Agaricomycetidae</taxon>
        <taxon>Agaricales</taxon>
        <taxon>Agaricineae</taxon>
        <taxon>Hydnangiaceae</taxon>
        <taxon>Laccaria</taxon>
    </lineage>
</organism>
<gene>
    <name evidence="2" type="ORF">LACBIDRAFT_325817</name>
</gene>
<dbReference type="RefSeq" id="XP_001879304.1">
    <property type="nucleotide sequence ID" value="XM_001879269.1"/>
</dbReference>
<feature type="region of interest" description="Disordered" evidence="1">
    <location>
        <begin position="1"/>
        <end position="82"/>
    </location>
</feature>
<dbReference type="HOGENOM" id="CLU_571143_0_0_1"/>
<dbReference type="AlphaFoldDB" id="B0D6B7"/>
<dbReference type="OrthoDB" id="2774821at2759"/>
<dbReference type="KEGG" id="lbc:LACBIDRAFT_325817"/>
<sequence length="478" mass="54616">MAMRRHTASAPDGWEATTVPRRRMTSSLLFPTLRRDPRHESHPASANNDPPPPNDVQKPQTTPTAHDDTHHPRKSPTNHDSAPTLAERKFQRKSQQGSSSNGLHVRKAHLFKWDLNMPATSAQPSQSSTTVAYGIPTPQTPLSLPDMDVTMETEAHMDRGGYAAWDNLFRYTVSCAGSKQDLSLPKEISSAEALPVLCATFLKIDQSLIESIITHQLLARDLHKLQPQNTSEEELREASLYKNSGAVLHPLHVYFAIMSEYLNHSAITLVFFRYLNHLRDLINVYEWPRVLEYHQSYFDHRIFDMRIRGDYGSWGLPDCKLMNQLSFTYHSTSTPEITVPTQQLKVLGYREEPLLPITFYLRRMTDPFGDYAEFKDIHRVWRVKHTIYDQLLLLDLPSPFEDYHCEHFGCFPQIFDGTNLVKGNSDRGGVPLEKVTKLLSYQAGKIPFLNLVAYQDFEISKKDAKKRSKLTQVAQGDD</sequence>
<dbReference type="GeneID" id="6075116"/>
<accession>B0D6B7</accession>
<dbReference type="InParanoid" id="B0D6B7"/>
<protein>
    <submittedName>
        <fullName evidence="2">Predicted protein</fullName>
    </submittedName>
</protein>